<evidence type="ECO:0000256" key="1">
    <source>
        <dbReference type="ARBA" id="ARBA00005189"/>
    </source>
</evidence>
<evidence type="ECO:0000313" key="5">
    <source>
        <dbReference type="EMBL" id="ANF54182.1"/>
    </source>
</evidence>
<dbReference type="eggNOG" id="COG0204">
    <property type="taxonomic scope" value="Bacteria"/>
</dbReference>
<protein>
    <submittedName>
        <fullName evidence="5">Acyltransferase</fullName>
    </submittedName>
</protein>
<keyword evidence="2 5" id="KW-0808">Transferase</keyword>
<dbReference type="InterPro" id="IPR002123">
    <property type="entry name" value="Plipid/glycerol_acylTrfase"/>
</dbReference>
<dbReference type="PANTHER" id="PTHR10434">
    <property type="entry name" value="1-ACYL-SN-GLYCEROL-3-PHOSPHATE ACYLTRANSFERASE"/>
    <property type="match status" value="1"/>
</dbReference>
<comment type="pathway">
    <text evidence="1">Lipid metabolism.</text>
</comment>
<gene>
    <name evidence="5" type="ORF">DA69_05155</name>
</gene>
<name>A0A172Y4V4_9CAUL</name>
<dbReference type="RefSeq" id="WP_025977133.1">
    <property type="nucleotide sequence ID" value="NZ_CP015614.1"/>
</dbReference>
<evidence type="ECO:0000313" key="6">
    <source>
        <dbReference type="Proteomes" id="UP000077603"/>
    </source>
</evidence>
<dbReference type="KEGG" id="bne:DA69_05155"/>
<keyword evidence="6" id="KW-1185">Reference proteome</keyword>
<dbReference type="PANTHER" id="PTHR10434:SF66">
    <property type="entry name" value="PHOSPHOLIPID_GLYCEROL ACYLTRANSFERASE DOMAIN-CONTAINING PROTEIN"/>
    <property type="match status" value="1"/>
</dbReference>
<evidence type="ECO:0000259" key="4">
    <source>
        <dbReference type="SMART" id="SM00563"/>
    </source>
</evidence>
<dbReference type="GO" id="GO:0003841">
    <property type="term" value="F:1-acylglycerol-3-phosphate O-acyltransferase activity"/>
    <property type="evidence" value="ECO:0007669"/>
    <property type="project" value="TreeGrafter"/>
</dbReference>
<dbReference type="GO" id="GO:0006654">
    <property type="term" value="P:phosphatidic acid biosynthetic process"/>
    <property type="evidence" value="ECO:0007669"/>
    <property type="project" value="TreeGrafter"/>
</dbReference>
<accession>A0A172Y4V4</accession>
<reference evidence="5 6" key="1">
    <citation type="journal article" date="2014" name="Genome Announc.">
        <title>Genome Sequence of a Promising Hydrogen-Producing Facultative Anaerobic Bacterium, Brevundimonas naejangsanensis Strain B1.</title>
        <authorList>
            <person name="Su H."/>
            <person name="Zhang T."/>
            <person name="Bao M."/>
            <person name="Jiang Y."/>
            <person name="Wang Y."/>
            <person name="Tan T."/>
        </authorList>
    </citation>
    <scope>NUCLEOTIDE SEQUENCE [LARGE SCALE GENOMIC DNA]</scope>
    <source>
        <strain evidence="5 6">B1</strain>
    </source>
</reference>
<dbReference type="CDD" id="cd07989">
    <property type="entry name" value="LPLAT_AGPAT-like"/>
    <property type="match status" value="1"/>
</dbReference>
<dbReference type="SUPFAM" id="SSF69593">
    <property type="entry name" value="Glycerol-3-phosphate (1)-acyltransferase"/>
    <property type="match status" value="1"/>
</dbReference>
<dbReference type="OrthoDB" id="5290997at2"/>
<dbReference type="SMART" id="SM00563">
    <property type="entry name" value="PlsC"/>
    <property type="match status" value="1"/>
</dbReference>
<feature type="domain" description="Phospholipid/glycerol acyltransferase" evidence="4">
    <location>
        <begin position="69"/>
        <end position="183"/>
    </location>
</feature>
<keyword evidence="3 5" id="KW-0012">Acyltransferase</keyword>
<organism evidence="5 6">
    <name type="scientific">Brevundimonas naejangsanensis</name>
    <dbReference type="NCBI Taxonomy" id="588932"/>
    <lineage>
        <taxon>Bacteria</taxon>
        <taxon>Pseudomonadati</taxon>
        <taxon>Pseudomonadota</taxon>
        <taxon>Alphaproteobacteria</taxon>
        <taxon>Caulobacterales</taxon>
        <taxon>Caulobacteraceae</taxon>
        <taxon>Brevundimonas</taxon>
    </lineage>
</organism>
<dbReference type="STRING" id="588932.DA69_05155"/>
<proteinExistence type="predicted"/>
<evidence type="ECO:0000256" key="3">
    <source>
        <dbReference type="ARBA" id="ARBA00023315"/>
    </source>
</evidence>
<sequence>MRSLLFNIAYWALSITYGLAAAFAALAPGRKATSWIIRRYVRRMVQAMSLFAGIRIETRGKERLPQGAFIIASKHQSWGDGFATYDQFDDVAFVTGDHLEKFPLLGTVLKKLGAIVVNNCGGHAARAALRERAADANREGRKILIYPEGHLARVGEKFRYRSGVWHMYRDFDMPVVPLATNLGLFWPLEEFHKNPGTATLEFLEPIPTGLPKAEFLDRLEAAVEGKTAELIAEATGQPVTPAVLVESKEESAQAAAAAKAVSAAA</sequence>
<dbReference type="AlphaFoldDB" id="A0A172Y4V4"/>
<dbReference type="EMBL" id="CP015614">
    <property type="protein sequence ID" value="ANF54182.1"/>
    <property type="molecule type" value="Genomic_DNA"/>
</dbReference>
<dbReference type="Proteomes" id="UP000077603">
    <property type="component" value="Chromosome"/>
</dbReference>
<evidence type="ECO:0000256" key="2">
    <source>
        <dbReference type="ARBA" id="ARBA00022679"/>
    </source>
</evidence>
<dbReference type="Pfam" id="PF01553">
    <property type="entry name" value="Acyltransferase"/>
    <property type="match status" value="1"/>
</dbReference>